<reference evidence="1 2" key="1">
    <citation type="journal article" date="2011" name="PLoS Pathog.">
        <title>Dynamic evolution of pathogenicity revealed by sequencing and comparative genomics of 19 Pseudomonas syringae isolates.</title>
        <authorList>
            <person name="Baltrus D.A."/>
            <person name="Nishimura M.T."/>
            <person name="Romanchuk A."/>
            <person name="Chang J.H."/>
            <person name="Mukhtar M.S."/>
            <person name="Cherkis K."/>
            <person name="Roach J."/>
            <person name="Grant S.R."/>
            <person name="Jones C.D."/>
            <person name="Dangl J.L."/>
        </authorList>
    </citation>
    <scope>NUCLEOTIDE SEQUENCE [LARGE SCALE GENOMIC DNA]</scope>
    <source>
        <strain evidence="2">race 4</strain>
    </source>
</reference>
<gene>
    <name evidence="1" type="ORF">Pgy4_39068</name>
</gene>
<sequence>MYGLAGWIVWRAGWDNISFTLAEKELSGWAAFGQVVVVTVEDA</sequence>
<dbReference type="AlphaFoldDB" id="F3CI90"/>
<accession>F3CI90</accession>
<protein>
    <submittedName>
        <fullName evidence="1">Cytosine/purine/uracil/thiamine/allantoin permease family protein</fullName>
    </submittedName>
</protein>
<dbReference type="EMBL" id="ADWY01003427">
    <property type="protein sequence ID" value="EGH18982.1"/>
    <property type="molecule type" value="Genomic_DNA"/>
</dbReference>
<proteinExistence type="predicted"/>
<dbReference type="Proteomes" id="UP000005466">
    <property type="component" value="Unassembled WGS sequence"/>
</dbReference>
<evidence type="ECO:0000313" key="2">
    <source>
        <dbReference type="Proteomes" id="UP000005466"/>
    </source>
</evidence>
<dbReference type="HOGENOM" id="CLU_3244171_0_0_6"/>
<feature type="non-terminal residue" evidence="1">
    <location>
        <position position="43"/>
    </location>
</feature>
<organism evidence="1 2">
    <name type="scientific">Pseudomonas savastanoi pv. glycinea str. race 4</name>
    <dbReference type="NCBI Taxonomy" id="875330"/>
    <lineage>
        <taxon>Bacteria</taxon>
        <taxon>Pseudomonadati</taxon>
        <taxon>Pseudomonadota</taxon>
        <taxon>Gammaproteobacteria</taxon>
        <taxon>Pseudomonadales</taxon>
        <taxon>Pseudomonadaceae</taxon>
        <taxon>Pseudomonas</taxon>
    </lineage>
</organism>
<name>F3CI90_PSESG</name>
<comment type="caution">
    <text evidence="1">The sequence shown here is derived from an EMBL/GenBank/DDBJ whole genome shotgun (WGS) entry which is preliminary data.</text>
</comment>
<evidence type="ECO:0000313" key="1">
    <source>
        <dbReference type="EMBL" id="EGH18982.1"/>
    </source>
</evidence>